<sequence length="387" mass="40779">MTRRLVLNAGSSSLKVALFDQGAVEVGRGALTGLGHEPAFKFQWAGSDKALRHSFDVTALHMDEALDFVFAELGRAGALDGLGAIGHRIVHGGRKLTAPTLLDDAVLTYLRSLAPLAPLHQPYNLAIVDAARGRFKDLPQVGAFDTAFHATRPPLQRLYGLPRAILEAGVESYGFHGLSFDAIAGRLRTRFGEAAGGRVIVLHLGGGSSLCALAEGRSMATTMGFSPLDGPVMATRCGAIDPGVILHLIRRQGMDAAAVEDMLYRQAGLAGLSGLTGDMRELVASDAPQAQEALDYFVLTVCRQIGALVATLGGVDRLVFTAGIGENAPEVRARIAGKLGWLGIELDPAANRAGLEDIGHRDGVPALHVLRTDEERVVAEGMDACLA</sequence>
<dbReference type="PANTHER" id="PTHR21060">
    <property type="entry name" value="ACETATE KINASE"/>
    <property type="match status" value="1"/>
</dbReference>
<dbReference type="GO" id="GO:0005524">
    <property type="term" value="F:ATP binding"/>
    <property type="evidence" value="ECO:0007669"/>
    <property type="project" value="UniProtKB-KW"/>
</dbReference>
<dbReference type="InterPro" id="IPR043129">
    <property type="entry name" value="ATPase_NBD"/>
</dbReference>
<comment type="subunit">
    <text evidence="9">Homodimer.</text>
</comment>
<keyword evidence="7 9" id="KW-0067">ATP-binding</keyword>
<keyword evidence="4 9" id="KW-0479">Metal-binding</keyword>
<feature type="binding site" evidence="9">
    <location>
        <begin position="323"/>
        <end position="327"/>
    </location>
    <ligand>
        <name>ATP</name>
        <dbReference type="ChEBI" id="CHEBI:30616"/>
    </ligand>
</feature>
<comment type="catalytic activity">
    <reaction evidence="9">
        <text>acetate + ATP = acetyl phosphate + ADP</text>
        <dbReference type="Rhea" id="RHEA:11352"/>
        <dbReference type="ChEBI" id="CHEBI:22191"/>
        <dbReference type="ChEBI" id="CHEBI:30089"/>
        <dbReference type="ChEBI" id="CHEBI:30616"/>
        <dbReference type="ChEBI" id="CHEBI:456216"/>
        <dbReference type="EC" id="2.7.2.1"/>
    </reaction>
</comment>
<keyword evidence="2 9" id="KW-0963">Cytoplasm</keyword>
<evidence type="ECO:0000256" key="10">
    <source>
        <dbReference type="RuleBase" id="RU003835"/>
    </source>
</evidence>
<feature type="site" description="Transition state stabilizer" evidence="9">
    <location>
        <position position="236"/>
    </location>
</feature>
<evidence type="ECO:0000256" key="7">
    <source>
        <dbReference type="ARBA" id="ARBA00022840"/>
    </source>
</evidence>
<dbReference type="PROSITE" id="PS01076">
    <property type="entry name" value="ACETATE_KINASE_2"/>
    <property type="match status" value="1"/>
</dbReference>
<evidence type="ECO:0000256" key="8">
    <source>
        <dbReference type="ARBA" id="ARBA00022842"/>
    </source>
</evidence>
<dbReference type="InterPro" id="IPR023865">
    <property type="entry name" value="Aliphatic_acid_kinase_CS"/>
</dbReference>
<dbReference type="GO" id="GO:0006083">
    <property type="term" value="P:acetate metabolic process"/>
    <property type="evidence" value="ECO:0007669"/>
    <property type="project" value="TreeGrafter"/>
</dbReference>
<comment type="similarity">
    <text evidence="1 9 10">Belongs to the acetokinase family.</text>
</comment>
<keyword evidence="5 9" id="KW-0547">Nucleotide-binding</keyword>
<evidence type="ECO:0000256" key="5">
    <source>
        <dbReference type="ARBA" id="ARBA00022741"/>
    </source>
</evidence>
<feature type="binding site" evidence="9">
    <location>
        <position position="15"/>
    </location>
    <ligand>
        <name>ATP</name>
        <dbReference type="ChEBI" id="CHEBI:30616"/>
    </ligand>
</feature>
<dbReference type="GO" id="GO:0005829">
    <property type="term" value="C:cytosol"/>
    <property type="evidence" value="ECO:0007669"/>
    <property type="project" value="TreeGrafter"/>
</dbReference>
<dbReference type="GO" id="GO:0008776">
    <property type="term" value="F:acetate kinase activity"/>
    <property type="evidence" value="ECO:0007669"/>
    <property type="project" value="UniProtKB-UniRule"/>
</dbReference>
<organism evidence="11">
    <name type="scientific">Aureimonas frigidaquae</name>
    <dbReference type="NCBI Taxonomy" id="424757"/>
    <lineage>
        <taxon>Bacteria</taxon>
        <taxon>Pseudomonadati</taxon>
        <taxon>Pseudomonadota</taxon>
        <taxon>Alphaproteobacteria</taxon>
        <taxon>Hyphomicrobiales</taxon>
        <taxon>Aurantimonadaceae</taxon>
        <taxon>Aureimonas</taxon>
    </lineage>
</organism>
<comment type="subcellular location">
    <subcellularLocation>
        <location evidence="9">Cytoplasm</location>
    </subcellularLocation>
</comment>
<dbReference type="EMBL" id="LC066375">
    <property type="protein sequence ID" value="BAT27186.1"/>
    <property type="molecule type" value="Genomic_DNA"/>
</dbReference>
<evidence type="ECO:0000313" key="11">
    <source>
        <dbReference type="EMBL" id="BAT27186.1"/>
    </source>
</evidence>
<dbReference type="InterPro" id="IPR004372">
    <property type="entry name" value="Ac/propionate_kinase"/>
</dbReference>
<proteinExistence type="inferred from homology"/>
<protein>
    <recommendedName>
        <fullName evidence="9">Acetate kinase</fullName>
        <ecNumber evidence="9">2.7.2.1</ecNumber>
    </recommendedName>
    <alternativeName>
        <fullName evidence="9">Acetokinase</fullName>
    </alternativeName>
</protein>
<dbReference type="NCBIfam" id="TIGR00016">
    <property type="entry name" value="ackA"/>
    <property type="match status" value="1"/>
</dbReference>
<dbReference type="SUPFAM" id="SSF53067">
    <property type="entry name" value="Actin-like ATPase domain"/>
    <property type="match status" value="2"/>
</dbReference>
<dbReference type="PRINTS" id="PR00471">
    <property type="entry name" value="ACETATEKNASE"/>
</dbReference>
<accession>A0A0P0Z026</accession>
<feature type="active site" description="Proton donor/acceptor" evidence="9">
    <location>
        <position position="145"/>
    </location>
</feature>
<evidence type="ECO:0000256" key="4">
    <source>
        <dbReference type="ARBA" id="ARBA00022723"/>
    </source>
</evidence>
<keyword evidence="6 9" id="KW-0418">Kinase</keyword>
<name>A0A0P0Z026_9HYPH</name>
<evidence type="ECO:0000256" key="1">
    <source>
        <dbReference type="ARBA" id="ARBA00008748"/>
    </source>
</evidence>
<dbReference type="PIRSF" id="PIRSF000722">
    <property type="entry name" value="Acetate_prop_kin"/>
    <property type="match status" value="1"/>
</dbReference>
<feature type="binding site" evidence="9">
    <location>
        <position position="88"/>
    </location>
    <ligand>
        <name>substrate</name>
    </ligand>
</feature>
<dbReference type="UniPathway" id="UPA00340">
    <property type="reaction ID" value="UER00458"/>
</dbReference>
<dbReference type="RefSeq" id="WP_062228269.1">
    <property type="nucleotide sequence ID" value="NZ_BBWR01000012.1"/>
</dbReference>
<dbReference type="OrthoDB" id="9802453at2"/>
<dbReference type="Gene3D" id="3.30.420.40">
    <property type="match status" value="2"/>
</dbReference>
<feature type="binding site" evidence="9">
    <location>
        <begin position="203"/>
        <end position="207"/>
    </location>
    <ligand>
        <name>ATP</name>
        <dbReference type="ChEBI" id="CHEBI:30616"/>
    </ligand>
</feature>
<evidence type="ECO:0000256" key="9">
    <source>
        <dbReference type="HAMAP-Rule" id="MF_00020"/>
    </source>
</evidence>
<feature type="site" description="Transition state stabilizer" evidence="9">
    <location>
        <position position="176"/>
    </location>
</feature>
<gene>
    <name evidence="9" type="primary">ackA</name>
</gene>
<evidence type="ECO:0000256" key="2">
    <source>
        <dbReference type="ARBA" id="ARBA00022490"/>
    </source>
</evidence>
<evidence type="ECO:0000256" key="6">
    <source>
        <dbReference type="ARBA" id="ARBA00022777"/>
    </source>
</evidence>
<feature type="binding site" evidence="9">
    <location>
        <begin position="278"/>
        <end position="280"/>
    </location>
    <ligand>
        <name>ATP</name>
        <dbReference type="ChEBI" id="CHEBI:30616"/>
    </ligand>
</feature>
<dbReference type="EC" id="2.7.2.1" evidence="9"/>
<dbReference type="GO" id="GO:0006085">
    <property type="term" value="P:acetyl-CoA biosynthetic process"/>
    <property type="evidence" value="ECO:0007669"/>
    <property type="project" value="UniProtKB-UniRule"/>
</dbReference>
<reference evidence="11" key="1">
    <citation type="journal article" date="2015" name="Proc. Natl. Acad. Sci. U.S.A.">
        <title>Bacterial clade with the ribosomal RNA operon on a small plasmid rather than the chromosome.</title>
        <authorList>
            <person name="Anda M."/>
            <person name="Ohtsubo Y."/>
            <person name="Okubo T."/>
            <person name="Sugawara M."/>
            <person name="Nagata Y."/>
            <person name="Tsuda M."/>
            <person name="Minamisawa K."/>
            <person name="Mitsui H."/>
        </authorList>
    </citation>
    <scope>NUCLEOTIDE SEQUENCE</scope>
    <source>
        <strain evidence="11">JCM 14755</strain>
    </source>
</reference>
<evidence type="ECO:0000256" key="3">
    <source>
        <dbReference type="ARBA" id="ARBA00022679"/>
    </source>
</evidence>
<feature type="binding site" evidence="9">
    <location>
        <position position="8"/>
    </location>
    <ligand>
        <name>Mg(2+)</name>
        <dbReference type="ChEBI" id="CHEBI:18420"/>
    </ligand>
</feature>
<dbReference type="AlphaFoldDB" id="A0A0P0Z026"/>
<dbReference type="Pfam" id="PF00871">
    <property type="entry name" value="Acetate_kinase"/>
    <property type="match status" value="1"/>
</dbReference>
<dbReference type="InterPro" id="IPR000890">
    <property type="entry name" value="Aliphatic_acid_kin_short-chain"/>
</dbReference>
<comment type="cofactor">
    <cofactor evidence="9">
        <name>Mg(2+)</name>
        <dbReference type="ChEBI" id="CHEBI:18420"/>
    </cofactor>
    <cofactor evidence="9">
        <name>Mn(2+)</name>
        <dbReference type="ChEBI" id="CHEBI:29035"/>
    </cofactor>
    <text evidence="9">Mg(2+). Can also accept Mn(2+).</text>
</comment>
<dbReference type="GO" id="GO:0000287">
    <property type="term" value="F:magnesium ion binding"/>
    <property type="evidence" value="ECO:0007669"/>
    <property type="project" value="UniProtKB-UniRule"/>
</dbReference>
<comment type="function">
    <text evidence="9">Catalyzes the formation of acetyl phosphate from acetate and ATP. Can also catalyze the reverse reaction.</text>
</comment>
<keyword evidence="8 9" id="KW-0460">Magnesium</keyword>
<comment type="pathway">
    <text evidence="9">Metabolic intermediate biosynthesis; acetyl-CoA biosynthesis; acetyl-CoA from acetate: step 1/2.</text>
</comment>
<dbReference type="PANTHER" id="PTHR21060:SF21">
    <property type="entry name" value="ACETATE KINASE"/>
    <property type="match status" value="1"/>
</dbReference>
<keyword evidence="3 9" id="KW-0808">Transferase</keyword>
<dbReference type="HAMAP" id="MF_00020">
    <property type="entry name" value="Acetate_kinase"/>
    <property type="match status" value="1"/>
</dbReference>
<feature type="binding site" evidence="9">
    <location>
        <position position="374"/>
    </location>
    <ligand>
        <name>Mg(2+)</name>
        <dbReference type="ChEBI" id="CHEBI:18420"/>
    </ligand>
</feature>